<dbReference type="GO" id="GO:0009055">
    <property type="term" value="F:electron transfer activity"/>
    <property type="evidence" value="ECO:0007669"/>
    <property type="project" value="InterPro"/>
</dbReference>
<evidence type="ECO:0000313" key="12">
    <source>
        <dbReference type="Proteomes" id="UP001071230"/>
    </source>
</evidence>
<keyword evidence="4" id="KW-0249">Electron transport</keyword>
<dbReference type="EMBL" id="LR746496">
    <property type="protein sequence ID" value="CAA7600068.1"/>
    <property type="molecule type" value="Genomic_DNA"/>
</dbReference>
<dbReference type="EMBL" id="CDGJ01000066">
    <property type="protein sequence ID" value="CEJ07843.1"/>
    <property type="molecule type" value="Genomic_DNA"/>
</dbReference>
<protein>
    <submittedName>
        <fullName evidence="11">Cytochrome C oxidase, cbb3-type, subunit III</fullName>
    </submittedName>
    <submittedName>
        <fullName evidence="10">Cytochrome c family profile</fullName>
    </submittedName>
</protein>
<reference evidence="11" key="1">
    <citation type="submission" date="2014-11" db="EMBL/GenBank/DDBJ databases">
        <authorList>
            <person name="Hornung B.V."/>
        </authorList>
    </citation>
    <scope>NUCLEOTIDE SEQUENCE</scope>
    <source>
        <strain evidence="11">INE</strain>
    </source>
</reference>
<dbReference type="Gene3D" id="1.10.760.10">
    <property type="entry name" value="Cytochrome c-like domain"/>
    <property type="match status" value="1"/>
</dbReference>
<evidence type="ECO:0000256" key="1">
    <source>
        <dbReference type="ARBA" id="ARBA00022448"/>
    </source>
</evidence>
<dbReference type="KEGG" id="aacx:DEACI_0717"/>
<dbReference type="InterPro" id="IPR036909">
    <property type="entry name" value="Cyt_c-like_dom_sf"/>
</dbReference>
<accession>A0A8S0W1X0</accession>
<reference evidence="10" key="2">
    <citation type="submission" date="2020-01" db="EMBL/GenBank/DDBJ databases">
        <authorList>
            <person name="Hornung B."/>
        </authorList>
    </citation>
    <scope>NUCLEOTIDE SEQUENCE</scope>
    <source>
        <strain evidence="10">PacBioINE</strain>
    </source>
</reference>
<evidence type="ECO:0000313" key="10">
    <source>
        <dbReference type="EMBL" id="CAA7600068.1"/>
    </source>
</evidence>
<dbReference type="PROSITE" id="PS51257">
    <property type="entry name" value="PROKAR_LIPOPROTEIN"/>
    <property type="match status" value="1"/>
</dbReference>
<keyword evidence="5 6" id="KW-0408">Iron</keyword>
<feature type="compositionally biased region" description="Low complexity" evidence="7">
    <location>
        <begin position="31"/>
        <end position="63"/>
    </location>
</feature>
<keyword evidence="2 6" id="KW-0349">Heme</keyword>
<evidence type="ECO:0000256" key="5">
    <source>
        <dbReference type="ARBA" id="ARBA00023004"/>
    </source>
</evidence>
<dbReference type="PANTHER" id="PTHR37823:SF1">
    <property type="entry name" value="CYTOCHROME C-553-LIKE"/>
    <property type="match status" value="1"/>
</dbReference>
<dbReference type="PANTHER" id="PTHR37823">
    <property type="entry name" value="CYTOCHROME C-553-LIKE"/>
    <property type="match status" value="1"/>
</dbReference>
<evidence type="ECO:0000256" key="7">
    <source>
        <dbReference type="SAM" id="MobiDB-lite"/>
    </source>
</evidence>
<organism evidence="10">
    <name type="scientific">Acididesulfobacillus acetoxydans</name>
    <dbReference type="NCBI Taxonomy" id="1561005"/>
    <lineage>
        <taxon>Bacteria</taxon>
        <taxon>Bacillati</taxon>
        <taxon>Bacillota</taxon>
        <taxon>Clostridia</taxon>
        <taxon>Eubacteriales</taxon>
        <taxon>Peptococcaceae</taxon>
        <taxon>Acididesulfobacillus</taxon>
    </lineage>
</organism>
<dbReference type="GO" id="GO:0046872">
    <property type="term" value="F:metal ion binding"/>
    <property type="evidence" value="ECO:0007669"/>
    <property type="project" value="UniProtKB-KW"/>
</dbReference>
<evidence type="ECO:0000313" key="11">
    <source>
        <dbReference type="EMBL" id="CEJ07843.1"/>
    </source>
</evidence>
<sequence length="141" mass="13876">MVKRNMRIAGTLLAVMLITAGCGAAAGNGGKASSPGAASGSSPAPTTQTAAQTPPATAAGNAGQGKQLFASNCASCHSVGTDKVVGPGLKGIFHKDKLPNGQTLTDANVGQWIKTGDASMPGNPALNSSDLANLVAYLKTL</sequence>
<keyword evidence="8" id="KW-0732">Signal</keyword>
<evidence type="ECO:0000256" key="2">
    <source>
        <dbReference type="ARBA" id="ARBA00022617"/>
    </source>
</evidence>
<evidence type="ECO:0000256" key="4">
    <source>
        <dbReference type="ARBA" id="ARBA00022982"/>
    </source>
</evidence>
<keyword evidence="3 6" id="KW-0479">Metal-binding</keyword>
<feature type="chain" id="PRO_5038337579" evidence="8">
    <location>
        <begin position="25"/>
        <end position="141"/>
    </location>
</feature>
<dbReference type="InterPro" id="IPR009056">
    <property type="entry name" value="Cyt_c-like_dom"/>
</dbReference>
<evidence type="ECO:0000256" key="6">
    <source>
        <dbReference type="PROSITE-ProRule" id="PRU00433"/>
    </source>
</evidence>
<dbReference type="Proteomes" id="UP001071230">
    <property type="component" value="Unassembled WGS sequence"/>
</dbReference>
<dbReference type="InterPro" id="IPR051811">
    <property type="entry name" value="Cytochrome_c550/c551-like"/>
</dbReference>
<feature type="domain" description="Cytochrome c" evidence="9">
    <location>
        <begin position="60"/>
        <end position="141"/>
    </location>
</feature>
<proteinExistence type="predicted"/>
<dbReference type="GO" id="GO:0020037">
    <property type="term" value="F:heme binding"/>
    <property type="evidence" value="ECO:0007669"/>
    <property type="project" value="InterPro"/>
</dbReference>
<evidence type="ECO:0000256" key="8">
    <source>
        <dbReference type="SAM" id="SignalP"/>
    </source>
</evidence>
<dbReference type="AlphaFoldDB" id="A0A8S0W1X0"/>
<dbReference type="Proteomes" id="UP000836597">
    <property type="component" value="Chromosome"/>
</dbReference>
<gene>
    <name evidence="10" type="ORF">DEACI_0717</name>
    <name evidence="11" type="ORF">DEACI_2309</name>
</gene>
<name>A0A8S0W1X0_9FIRM</name>
<dbReference type="Pfam" id="PF00034">
    <property type="entry name" value="Cytochrom_C"/>
    <property type="match status" value="1"/>
</dbReference>
<dbReference type="SUPFAM" id="SSF46626">
    <property type="entry name" value="Cytochrome c"/>
    <property type="match status" value="1"/>
</dbReference>
<feature type="signal peptide" evidence="8">
    <location>
        <begin position="1"/>
        <end position="24"/>
    </location>
</feature>
<dbReference type="RefSeq" id="WP_240983796.1">
    <property type="nucleotide sequence ID" value="NZ_CDGJ01000066.1"/>
</dbReference>
<feature type="region of interest" description="Disordered" evidence="7">
    <location>
        <begin position="29"/>
        <end position="63"/>
    </location>
</feature>
<dbReference type="PROSITE" id="PS51007">
    <property type="entry name" value="CYTC"/>
    <property type="match status" value="1"/>
</dbReference>
<keyword evidence="1" id="KW-0813">Transport</keyword>
<keyword evidence="12" id="KW-1185">Reference proteome</keyword>
<evidence type="ECO:0000259" key="9">
    <source>
        <dbReference type="PROSITE" id="PS51007"/>
    </source>
</evidence>
<evidence type="ECO:0000256" key="3">
    <source>
        <dbReference type="ARBA" id="ARBA00022723"/>
    </source>
</evidence>